<evidence type="ECO:0000256" key="8">
    <source>
        <dbReference type="HAMAP-Rule" id="MF_00022"/>
    </source>
</evidence>
<comment type="subunit">
    <text evidence="8">Monomer.</text>
</comment>
<dbReference type="InterPro" id="IPR045462">
    <property type="entry name" value="aa-tRNA-synth_I_cd-bd"/>
</dbReference>
<dbReference type="STRING" id="1359163.NLO413_0599"/>
<evidence type="ECO:0000313" key="12">
    <source>
        <dbReference type="Proteomes" id="UP000033562"/>
    </source>
</evidence>
<dbReference type="InterPro" id="IPR004527">
    <property type="entry name" value="Glu-tRNA-ligase_bac/mito"/>
</dbReference>
<comment type="subcellular location">
    <subcellularLocation>
        <location evidence="8">Cytoplasm</location>
    </subcellularLocation>
</comment>
<keyword evidence="3 8" id="KW-0436">Ligase</keyword>
<evidence type="ECO:0000256" key="4">
    <source>
        <dbReference type="ARBA" id="ARBA00022741"/>
    </source>
</evidence>
<dbReference type="InterPro" id="IPR014729">
    <property type="entry name" value="Rossmann-like_a/b/a_fold"/>
</dbReference>
<dbReference type="SUPFAM" id="SSF48163">
    <property type="entry name" value="An anticodon-binding domain of class I aminoacyl-tRNA synthetases"/>
    <property type="match status" value="1"/>
</dbReference>
<dbReference type="GO" id="GO:0004818">
    <property type="term" value="F:glutamate-tRNA ligase activity"/>
    <property type="evidence" value="ECO:0007669"/>
    <property type="project" value="UniProtKB-UniRule"/>
</dbReference>
<dbReference type="NCBIfam" id="TIGR00464">
    <property type="entry name" value="gltX_bact"/>
    <property type="match status" value="1"/>
</dbReference>
<comment type="similarity">
    <text evidence="1 8">Belongs to the class-I aminoacyl-tRNA synthetase family. Glutamate--tRNA ligase type 1 subfamily.</text>
</comment>
<evidence type="ECO:0000259" key="10">
    <source>
        <dbReference type="Pfam" id="PF19269"/>
    </source>
</evidence>
<dbReference type="PANTHER" id="PTHR43311">
    <property type="entry name" value="GLUTAMATE--TRNA LIGASE"/>
    <property type="match status" value="1"/>
</dbReference>
<keyword evidence="5 8" id="KW-0067">ATP-binding</keyword>
<name>A0A0F3NMD2_9RICK</name>
<feature type="binding site" evidence="8">
    <location>
        <position position="236"/>
    </location>
    <ligand>
        <name>ATP</name>
        <dbReference type="ChEBI" id="CHEBI:30616"/>
    </ligand>
</feature>
<keyword evidence="6 8" id="KW-0648">Protein biosynthesis</keyword>
<dbReference type="EC" id="6.1.1.17" evidence="8"/>
<comment type="catalytic activity">
    <reaction evidence="8">
        <text>tRNA(Glu) + L-glutamate + ATP = L-glutamyl-tRNA(Glu) + AMP + diphosphate</text>
        <dbReference type="Rhea" id="RHEA:23540"/>
        <dbReference type="Rhea" id="RHEA-COMP:9663"/>
        <dbReference type="Rhea" id="RHEA-COMP:9680"/>
        <dbReference type="ChEBI" id="CHEBI:29985"/>
        <dbReference type="ChEBI" id="CHEBI:30616"/>
        <dbReference type="ChEBI" id="CHEBI:33019"/>
        <dbReference type="ChEBI" id="CHEBI:78442"/>
        <dbReference type="ChEBI" id="CHEBI:78520"/>
        <dbReference type="ChEBI" id="CHEBI:456215"/>
        <dbReference type="EC" id="6.1.1.17"/>
    </reaction>
</comment>
<accession>A0A0F3NMD2</accession>
<dbReference type="InterPro" id="IPR000924">
    <property type="entry name" value="Glu/Gln-tRNA-synth"/>
</dbReference>
<sequence>MITRFAPSPTGNLHIGNIRTALVCWLYARQQGGKFLLRIDDTDINRSDDKYIQKIKDDLSWLFIDWDMSFRQSSRFARYDEIFHYLLDKGIIYPCYETPEELELQRMVKLKAGLPPIYDSSVVKITEEERGSRKPYFRLLIDKATIISWQDEVRGKVTFNTKNISDPIVKRTDGRYTYMLPSVVDDIDYQVTHVIRGEDHISNTAIQIYMINNLNAKIPNFGHLSLLHFGDRKVSKRIGGFAIEYFRDNGIEPMTINSYIAKIGTSCMVEAQTDMLSLINNFDIRNFSHSSSKFVIEDLINLNAKVLHKMPFYQIKDRLNELGVNSAEFWYSICNNVEKLIDVKNWVNICSKNVIPIIDPVNKDFIDLARSLLPNEELNEDTWGIWIQKIKESTHLRARDLFMPLRLALTGLSKGPELAKLLPLIGRKEIMRRLNTDNVK</sequence>
<evidence type="ECO:0000256" key="2">
    <source>
        <dbReference type="ARBA" id="ARBA00022490"/>
    </source>
</evidence>
<proteinExistence type="inferred from homology"/>
<evidence type="ECO:0000313" key="11">
    <source>
        <dbReference type="EMBL" id="KJV69218.1"/>
    </source>
</evidence>
<dbReference type="Gene3D" id="1.10.10.350">
    <property type="match status" value="1"/>
</dbReference>
<dbReference type="InterPro" id="IPR001412">
    <property type="entry name" value="aa-tRNA-synth_I_CS"/>
</dbReference>
<dbReference type="OrthoDB" id="9807503at2"/>
<evidence type="ECO:0000259" key="9">
    <source>
        <dbReference type="Pfam" id="PF00749"/>
    </source>
</evidence>
<dbReference type="GO" id="GO:0005524">
    <property type="term" value="F:ATP binding"/>
    <property type="evidence" value="ECO:0007669"/>
    <property type="project" value="UniProtKB-UniRule"/>
</dbReference>
<dbReference type="GO" id="GO:0005737">
    <property type="term" value="C:cytoplasm"/>
    <property type="evidence" value="ECO:0007669"/>
    <property type="project" value="UniProtKB-SubCell"/>
</dbReference>
<organism evidence="11 12">
    <name type="scientific">Candidatus Neoehrlichia procyonis str. RAC413</name>
    <dbReference type="NCBI Taxonomy" id="1359163"/>
    <lineage>
        <taxon>Bacteria</taxon>
        <taxon>Pseudomonadati</taxon>
        <taxon>Pseudomonadota</taxon>
        <taxon>Alphaproteobacteria</taxon>
        <taxon>Rickettsiales</taxon>
        <taxon>Anaplasmataceae</taxon>
        <taxon>Candidatus Neoehrlichia</taxon>
    </lineage>
</organism>
<dbReference type="Pfam" id="PF00749">
    <property type="entry name" value="tRNA-synt_1c"/>
    <property type="match status" value="1"/>
</dbReference>
<comment type="function">
    <text evidence="8">Catalyzes the attachment of glutamate to tRNA(Glu) in a two-step reaction: glutamate is first activated by ATP to form Glu-AMP and then transferred to the acceptor end of tRNA(Glu).</text>
</comment>
<dbReference type="PROSITE" id="PS00178">
    <property type="entry name" value="AA_TRNA_LIGASE_I"/>
    <property type="match status" value="1"/>
</dbReference>
<evidence type="ECO:0000256" key="6">
    <source>
        <dbReference type="ARBA" id="ARBA00022917"/>
    </source>
</evidence>
<feature type="short sequence motif" description="'HIGH' region" evidence="8">
    <location>
        <begin position="7"/>
        <end position="17"/>
    </location>
</feature>
<dbReference type="Pfam" id="PF19269">
    <property type="entry name" value="Anticodon_2"/>
    <property type="match status" value="1"/>
</dbReference>
<protein>
    <recommendedName>
        <fullName evidence="8">Glutamate--tRNA ligase</fullName>
        <ecNumber evidence="8">6.1.1.17</ecNumber>
    </recommendedName>
    <alternativeName>
        <fullName evidence="8">Glutamyl-tRNA synthetase</fullName>
        <shortName evidence="8">GluRS</shortName>
    </alternativeName>
</protein>
<evidence type="ECO:0000256" key="1">
    <source>
        <dbReference type="ARBA" id="ARBA00007894"/>
    </source>
</evidence>
<dbReference type="Gene3D" id="3.40.50.620">
    <property type="entry name" value="HUPs"/>
    <property type="match status" value="1"/>
</dbReference>
<evidence type="ECO:0000256" key="5">
    <source>
        <dbReference type="ARBA" id="ARBA00022840"/>
    </source>
</evidence>
<gene>
    <name evidence="8" type="primary">gltX</name>
    <name evidence="11" type="ORF">NLO413_0599</name>
</gene>
<dbReference type="PANTHER" id="PTHR43311:SF2">
    <property type="entry name" value="GLUTAMATE--TRNA LIGASE, MITOCHONDRIAL-RELATED"/>
    <property type="match status" value="1"/>
</dbReference>
<keyword evidence="4 8" id="KW-0547">Nucleotide-binding</keyword>
<dbReference type="InterPro" id="IPR020751">
    <property type="entry name" value="aa-tRNA-synth_I_codon-bd_sub2"/>
</dbReference>
<dbReference type="InterPro" id="IPR020058">
    <property type="entry name" value="Glu/Gln-tRNA-synth_Ib_cat-dom"/>
</dbReference>
<keyword evidence="2 8" id="KW-0963">Cytoplasm</keyword>
<evidence type="ECO:0000256" key="3">
    <source>
        <dbReference type="ARBA" id="ARBA00022598"/>
    </source>
</evidence>
<dbReference type="PATRIC" id="fig|1359163.3.peg.581"/>
<keyword evidence="12" id="KW-1185">Reference proteome</keyword>
<dbReference type="AlphaFoldDB" id="A0A0F3NMD2"/>
<dbReference type="InterPro" id="IPR008925">
    <property type="entry name" value="aa_tRNA-synth_I_cd-bd_sf"/>
</dbReference>
<dbReference type="HAMAP" id="MF_00022">
    <property type="entry name" value="Glu_tRNA_synth_type1"/>
    <property type="match status" value="1"/>
</dbReference>
<keyword evidence="7 8" id="KW-0030">Aminoacyl-tRNA synthetase</keyword>
<comment type="caution">
    <text evidence="11">The sequence shown here is derived from an EMBL/GenBank/DDBJ whole genome shotgun (WGS) entry which is preliminary data.</text>
</comment>
<dbReference type="GO" id="GO:0000049">
    <property type="term" value="F:tRNA binding"/>
    <property type="evidence" value="ECO:0007669"/>
    <property type="project" value="InterPro"/>
</dbReference>
<dbReference type="Proteomes" id="UP000033562">
    <property type="component" value="Unassembled WGS sequence"/>
</dbReference>
<feature type="domain" description="Glutamyl/glutaminyl-tRNA synthetase class Ib catalytic" evidence="9">
    <location>
        <begin position="3"/>
        <end position="299"/>
    </location>
</feature>
<dbReference type="EMBL" id="LANX01000001">
    <property type="protein sequence ID" value="KJV69218.1"/>
    <property type="molecule type" value="Genomic_DNA"/>
</dbReference>
<reference evidence="11 12" key="1">
    <citation type="submission" date="2015-02" db="EMBL/GenBank/DDBJ databases">
        <title>Genome Sequencing of Rickettsiales.</title>
        <authorList>
            <person name="Daugherty S.C."/>
            <person name="Su Q."/>
            <person name="Abolude K."/>
            <person name="Beier-Sexton M."/>
            <person name="Carlyon J.A."/>
            <person name="Carter R."/>
            <person name="Day N.P."/>
            <person name="Dumler S.J."/>
            <person name="Dyachenko V."/>
            <person name="Godinez A."/>
            <person name="Kurtti T.J."/>
            <person name="Lichay M."/>
            <person name="Mullins K.E."/>
            <person name="Ott S."/>
            <person name="Pappas-Brown V."/>
            <person name="Paris D.H."/>
            <person name="Patel P."/>
            <person name="Richards A.L."/>
            <person name="Sadzewicz L."/>
            <person name="Sears K."/>
            <person name="Seidman D."/>
            <person name="Sengamalay N."/>
            <person name="Stenos J."/>
            <person name="Tallon L.J."/>
            <person name="Vincent G."/>
            <person name="Fraser C.M."/>
            <person name="Munderloh U."/>
            <person name="Dunning-Hotopp J.C."/>
        </authorList>
    </citation>
    <scope>NUCLEOTIDE SEQUENCE [LARGE SCALE GENOMIC DNA]</scope>
    <source>
        <strain evidence="11 12">RAC413</strain>
    </source>
</reference>
<dbReference type="InterPro" id="IPR049940">
    <property type="entry name" value="GluQ/Sye"/>
</dbReference>
<evidence type="ECO:0000256" key="7">
    <source>
        <dbReference type="ARBA" id="ARBA00023146"/>
    </source>
</evidence>
<feature type="domain" description="Aminoacyl-tRNA synthetase class I anticodon-binding" evidence="10">
    <location>
        <begin position="363"/>
        <end position="435"/>
    </location>
</feature>
<comment type="caution">
    <text evidence="8">Lacks conserved residue(s) required for the propagation of feature annotation.</text>
</comment>
<dbReference type="RefSeq" id="WP_045808977.1">
    <property type="nucleotide sequence ID" value="NZ_LANX01000001.1"/>
</dbReference>
<dbReference type="PRINTS" id="PR00987">
    <property type="entry name" value="TRNASYNTHGLU"/>
</dbReference>
<dbReference type="GO" id="GO:0006424">
    <property type="term" value="P:glutamyl-tRNA aminoacylation"/>
    <property type="evidence" value="ECO:0007669"/>
    <property type="project" value="UniProtKB-UniRule"/>
</dbReference>
<dbReference type="SUPFAM" id="SSF52374">
    <property type="entry name" value="Nucleotidylyl transferase"/>
    <property type="match status" value="1"/>
</dbReference>